<keyword evidence="2" id="KW-0238">DNA-binding</keyword>
<dbReference type="Pfam" id="PF07729">
    <property type="entry name" value="FCD"/>
    <property type="match status" value="1"/>
</dbReference>
<dbReference type="PRINTS" id="PR00033">
    <property type="entry name" value="HTHASNC"/>
</dbReference>
<dbReference type="InterPro" id="IPR036388">
    <property type="entry name" value="WH-like_DNA-bd_sf"/>
</dbReference>
<dbReference type="InterPro" id="IPR008920">
    <property type="entry name" value="TF_FadR/GntR_C"/>
</dbReference>
<evidence type="ECO:0000256" key="1">
    <source>
        <dbReference type="ARBA" id="ARBA00023015"/>
    </source>
</evidence>
<dbReference type="InterPro" id="IPR000524">
    <property type="entry name" value="Tscrpt_reg_HTH_GntR"/>
</dbReference>
<dbReference type="EMBL" id="JAQBIE010000014">
    <property type="protein sequence ID" value="MDB6178284.1"/>
    <property type="molecule type" value="Genomic_DNA"/>
</dbReference>
<dbReference type="PROSITE" id="PS50949">
    <property type="entry name" value="HTH_GNTR"/>
    <property type="match status" value="1"/>
</dbReference>
<dbReference type="Gene3D" id="1.10.10.10">
    <property type="entry name" value="Winged helix-like DNA-binding domain superfamily/Winged helix DNA-binding domain"/>
    <property type="match status" value="1"/>
</dbReference>
<accession>A0ABT4ZG03</accession>
<organism evidence="5 6">
    <name type="scientific">Paracoccus onchidii</name>
    <dbReference type="NCBI Taxonomy" id="3017813"/>
    <lineage>
        <taxon>Bacteria</taxon>
        <taxon>Pseudomonadati</taxon>
        <taxon>Pseudomonadota</taxon>
        <taxon>Alphaproteobacteria</taxon>
        <taxon>Rhodobacterales</taxon>
        <taxon>Paracoccaceae</taxon>
        <taxon>Paracoccus</taxon>
    </lineage>
</organism>
<dbReference type="SUPFAM" id="SSF46785">
    <property type="entry name" value="Winged helix' DNA-binding domain"/>
    <property type="match status" value="1"/>
</dbReference>
<evidence type="ECO:0000256" key="2">
    <source>
        <dbReference type="ARBA" id="ARBA00023125"/>
    </source>
</evidence>
<dbReference type="SUPFAM" id="SSF48008">
    <property type="entry name" value="GntR ligand-binding domain-like"/>
    <property type="match status" value="1"/>
</dbReference>
<dbReference type="CDD" id="cd07377">
    <property type="entry name" value="WHTH_GntR"/>
    <property type="match status" value="1"/>
</dbReference>
<dbReference type="Proteomes" id="UP001165641">
    <property type="component" value="Unassembled WGS sequence"/>
</dbReference>
<dbReference type="SMART" id="SM00895">
    <property type="entry name" value="FCD"/>
    <property type="match status" value="1"/>
</dbReference>
<sequence length="225" mass="25826">MAKTRKTTDEVAGEDRDASIYDRMLKDISTGQLAGGQRLKVAELAKHYGVSTSPIREVLRRMQGEGFVEFSPNRGATVRKADAAAVQNVFEMLQLLEPYFVTWFAEFARPEWIGEMDEIQKEIAVIGTSDLAHFRRLDAAFHETICKYHYNQPAADMWRNLRRALNVYGARLRVTPPRYAQILQEHEQLLQAFCDNDVERAEQVLRQHIDGSYVQMSQQMKAIGF</sequence>
<evidence type="ECO:0000259" key="4">
    <source>
        <dbReference type="PROSITE" id="PS50949"/>
    </source>
</evidence>
<name>A0ABT4ZG03_9RHOB</name>
<dbReference type="RefSeq" id="WP_271889406.1">
    <property type="nucleotide sequence ID" value="NZ_JAQBIE010000014.1"/>
</dbReference>
<evidence type="ECO:0000313" key="6">
    <source>
        <dbReference type="Proteomes" id="UP001165641"/>
    </source>
</evidence>
<dbReference type="InterPro" id="IPR011711">
    <property type="entry name" value="GntR_C"/>
</dbReference>
<protein>
    <submittedName>
        <fullName evidence="5">GntR family transcriptional regulator</fullName>
    </submittedName>
</protein>
<gene>
    <name evidence="5" type="ORF">PAF17_12335</name>
</gene>
<dbReference type="InterPro" id="IPR000485">
    <property type="entry name" value="AsnC-type_HTH_dom"/>
</dbReference>
<keyword evidence="1" id="KW-0805">Transcription regulation</keyword>
<dbReference type="PANTHER" id="PTHR43537:SF24">
    <property type="entry name" value="GLUCONATE OPERON TRANSCRIPTIONAL REPRESSOR"/>
    <property type="match status" value="1"/>
</dbReference>
<dbReference type="SMART" id="SM00345">
    <property type="entry name" value="HTH_GNTR"/>
    <property type="match status" value="1"/>
</dbReference>
<evidence type="ECO:0000313" key="5">
    <source>
        <dbReference type="EMBL" id="MDB6178284.1"/>
    </source>
</evidence>
<reference evidence="5" key="1">
    <citation type="submission" date="2022-12" db="EMBL/GenBank/DDBJ databases">
        <title>Paracoccus onchidii sp. nov., isolated from a marine invertebrate from the South China Sea.</title>
        <authorList>
            <person name="Xu S."/>
            <person name="Liu Z."/>
            <person name="Xu Y."/>
        </authorList>
    </citation>
    <scope>NUCLEOTIDE SEQUENCE</scope>
    <source>
        <strain evidence="5">Z330</strain>
    </source>
</reference>
<feature type="domain" description="HTH gntR-type" evidence="4">
    <location>
        <begin position="14"/>
        <end position="81"/>
    </location>
</feature>
<dbReference type="InterPro" id="IPR036390">
    <property type="entry name" value="WH_DNA-bd_sf"/>
</dbReference>
<dbReference type="Gene3D" id="1.20.120.530">
    <property type="entry name" value="GntR ligand-binding domain-like"/>
    <property type="match status" value="1"/>
</dbReference>
<keyword evidence="6" id="KW-1185">Reference proteome</keyword>
<dbReference type="Pfam" id="PF00392">
    <property type="entry name" value="GntR"/>
    <property type="match status" value="1"/>
</dbReference>
<comment type="caution">
    <text evidence="5">The sequence shown here is derived from an EMBL/GenBank/DDBJ whole genome shotgun (WGS) entry which is preliminary data.</text>
</comment>
<keyword evidence="3" id="KW-0804">Transcription</keyword>
<proteinExistence type="predicted"/>
<evidence type="ECO:0000256" key="3">
    <source>
        <dbReference type="ARBA" id="ARBA00023163"/>
    </source>
</evidence>
<dbReference type="PANTHER" id="PTHR43537">
    <property type="entry name" value="TRANSCRIPTIONAL REGULATOR, GNTR FAMILY"/>
    <property type="match status" value="1"/>
</dbReference>